<comment type="caution">
    <text evidence="2">The sequence shown here is derived from an EMBL/GenBank/DDBJ whole genome shotgun (WGS) entry which is preliminary data.</text>
</comment>
<keyword evidence="3" id="KW-1185">Reference proteome</keyword>
<dbReference type="SMART" id="SM00347">
    <property type="entry name" value="HTH_MARR"/>
    <property type="match status" value="1"/>
</dbReference>
<dbReference type="PANTHER" id="PTHR33164">
    <property type="entry name" value="TRANSCRIPTIONAL REGULATOR, MARR FAMILY"/>
    <property type="match status" value="1"/>
</dbReference>
<dbReference type="InterPro" id="IPR036388">
    <property type="entry name" value="WH-like_DNA-bd_sf"/>
</dbReference>
<reference evidence="2 3" key="1">
    <citation type="submission" date="2019-06" db="EMBL/GenBank/DDBJ databases">
        <title>Sequencing the genomes of 1000 actinobacteria strains.</title>
        <authorList>
            <person name="Klenk H.-P."/>
        </authorList>
    </citation>
    <scope>NUCLEOTIDE SEQUENCE [LARGE SCALE GENOMIC DNA]</scope>
    <source>
        <strain evidence="2 3">DSM 8803</strain>
    </source>
</reference>
<dbReference type="PRINTS" id="PR00598">
    <property type="entry name" value="HTHMARR"/>
</dbReference>
<dbReference type="Gene3D" id="1.10.10.10">
    <property type="entry name" value="Winged helix-like DNA-binding domain superfamily/Winged helix DNA-binding domain"/>
    <property type="match status" value="1"/>
</dbReference>
<proteinExistence type="predicted"/>
<dbReference type="InterPro" id="IPR000835">
    <property type="entry name" value="HTH_MarR-typ"/>
</dbReference>
<dbReference type="EMBL" id="VFON01000001">
    <property type="protein sequence ID" value="TQL43275.1"/>
    <property type="molecule type" value="Genomic_DNA"/>
</dbReference>
<accession>A0A542Y5F2</accession>
<keyword evidence="2" id="KW-0238">DNA-binding</keyword>
<dbReference type="GO" id="GO:0006950">
    <property type="term" value="P:response to stress"/>
    <property type="evidence" value="ECO:0007669"/>
    <property type="project" value="TreeGrafter"/>
</dbReference>
<evidence type="ECO:0000313" key="3">
    <source>
        <dbReference type="Proteomes" id="UP000319094"/>
    </source>
</evidence>
<dbReference type="InterPro" id="IPR039422">
    <property type="entry name" value="MarR/SlyA-like"/>
</dbReference>
<dbReference type="GO" id="GO:0003700">
    <property type="term" value="F:DNA-binding transcription factor activity"/>
    <property type="evidence" value="ECO:0007669"/>
    <property type="project" value="InterPro"/>
</dbReference>
<dbReference type="PROSITE" id="PS50995">
    <property type="entry name" value="HTH_MARR_2"/>
    <property type="match status" value="1"/>
</dbReference>
<gene>
    <name evidence="2" type="ORF">FB468_1293</name>
</gene>
<protein>
    <submittedName>
        <fullName evidence="2">DNA-binding MarR family transcriptional regulator</fullName>
    </submittedName>
</protein>
<dbReference type="RefSeq" id="WP_141886620.1">
    <property type="nucleotide sequence ID" value="NZ_BAAAUY010000010.1"/>
</dbReference>
<dbReference type="PANTHER" id="PTHR33164:SF87">
    <property type="entry name" value="MULTIPLE ANTIBIOTIC RESISTANCE PROTEIN MARR"/>
    <property type="match status" value="1"/>
</dbReference>
<organism evidence="2 3">
    <name type="scientific">Leucobacter komagatae</name>
    <dbReference type="NCBI Taxonomy" id="55969"/>
    <lineage>
        <taxon>Bacteria</taxon>
        <taxon>Bacillati</taxon>
        <taxon>Actinomycetota</taxon>
        <taxon>Actinomycetes</taxon>
        <taxon>Micrococcales</taxon>
        <taxon>Microbacteriaceae</taxon>
        <taxon>Leucobacter</taxon>
    </lineage>
</organism>
<name>A0A542Y5F2_9MICO</name>
<dbReference type="SUPFAM" id="SSF46785">
    <property type="entry name" value="Winged helix' DNA-binding domain"/>
    <property type="match status" value="1"/>
</dbReference>
<evidence type="ECO:0000259" key="1">
    <source>
        <dbReference type="PROSITE" id="PS50995"/>
    </source>
</evidence>
<evidence type="ECO:0000313" key="2">
    <source>
        <dbReference type="EMBL" id="TQL43275.1"/>
    </source>
</evidence>
<feature type="domain" description="HTH marR-type" evidence="1">
    <location>
        <begin position="10"/>
        <end position="147"/>
    </location>
</feature>
<dbReference type="AlphaFoldDB" id="A0A542Y5F2"/>
<sequence>MPARPSETTAADLLTAVVGLISNWTAAVTQGSIAAAINLDIAEGDVRALYVIGQHRAGVQPAALAAELRLSRPTMSKTLSRLATAGLIDRTPSRTDARSALIELSESGQTAYDGLVLYGIRMVERATAGLRPDEIGTVTEVARKLLQPEPSA</sequence>
<dbReference type="InterPro" id="IPR036390">
    <property type="entry name" value="WH_DNA-bd_sf"/>
</dbReference>
<dbReference type="Pfam" id="PF12802">
    <property type="entry name" value="MarR_2"/>
    <property type="match status" value="1"/>
</dbReference>
<dbReference type="Proteomes" id="UP000319094">
    <property type="component" value="Unassembled WGS sequence"/>
</dbReference>
<dbReference type="OrthoDB" id="5065656at2"/>
<dbReference type="GO" id="GO:0003677">
    <property type="term" value="F:DNA binding"/>
    <property type="evidence" value="ECO:0007669"/>
    <property type="project" value="UniProtKB-KW"/>
</dbReference>